<dbReference type="InterPro" id="IPR018966">
    <property type="entry name" value="VTC_domain"/>
</dbReference>
<name>A0ABS9WD35_9ACTN</name>
<reference evidence="2" key="1">
    <citation type="submission" date="2021-11" db="EMBL/GenBank/DDBJ databases">
        <title>A Novel Adlercreutzia Species, isolated from a Allomyrina dichotoma larva feces.</title>
        <authorList>
            <person name="Suh M.K."/>
        </authorList>
    </citation>
    <scope>NUCLEOTIDE SEQUENCE</scope>
    <source>
        <strain evidence="2">JBNU-10</strain>
    </source>
</reference>
<dbReference type="RefSeq" id="WP_242162337.1">
    <property type="nucleotide sequence ID" value="NZ_JAJMLW010000001.1"/>
</dbReference>
<evidence type="ECO:0000313" key="3">
    <source>
        <dbReference type="Proteomes" id="UP001430755"/>
    </source>
</evidence>
<dbReference type="EMBL" id="JAJMLW010000001">
    <property type="protein sequence ID" value="MCI2240775.1"/>
    <property type="molecule type" value="Genomic_DNA"/>
</dbReference>
<proteinExistence type="predicted"/>
<accession>A0ABS9WD35</accession>
<gene>
    <name evidence="2" type="ORF">LPT13_00165</name>
</gene>
<dbReference type="CDD" id="cd07750">
    <property type="entry name" value="PolyPPase_VTC_like"/>
    <property type="match status" value="1"/>
</dbReference>
<sequence length="290" mass="30725">MPGYAEVFQRIEKKYRVDAAQRALLEAGLGAALAPDAYGRSRVTSLYLDTPDRALIDRSLEKPTYKEKLRLRAYGPEAGAALAAAFAPGAAPAAPRPAAAPSSPDPAAASSTPVFLEIKKKLRGVVYKRRVALSLGAAVAYLGGAPYGDACAAHPLADPTLQARSLSPRSRQIARELDAALARHGRLVPSMAIACERVAWAPADPDAPAAAGLRVTFDDRLAFLDLMAPALSWRPVIPPADAVMEVKSVGPYPRWLADLLAQARAYPASFSKYGTAYRLVTPPLKGGRCA</sequence>
<dbReference type="Gene3D" id="3.20.100.30">
    <property type="entry name" value="VTC, catalytic tunnel domain"/>
    <property type="match status" value="1"/>
</dbReference>
<feature type="domain" description="VTC" evidence="1">
    <location>
        <begin position="110"/>
        <end position="279"/>
    </location>
</feature>
<dbReference type="Pfam" id="PF09359">
    <property type="entry name" value="VTC"/>
    <property type="match status" value="2"/>
</dbReference>
<dbReference type="InterPro" id="IPR042267">
    <property type="entry name" value="VTC_sf"/>
</dbReference>
<organism evidence="2 3">
    <name type="scientific">Adlercreutzia faecimuris</name>
    <dbReference type="NCBI Taxonomy" id="2897341"/>
    <lineage>
        <taxon>Bacteria</taxon>
        <taxon>Bacillati</taxon>
        <taxon>Actinomycetota</taxon>
        <taxon>Coriobacteriia</taxon>
        <taxon>Eggerthellales</taxon>
        <taxon>Eggerthellaceae</taxon>
        <taxon>Adlercreutzia</taxon>
    </lineage>
</organism>
<protein>
    <submittedName>
        <fullName evidence="2">Polyphosphate polymerase domain-containing protein</fullName>
    </submittedName>
</protein>
<comment type="caution">
    <text evidence="2">The sequence shown here is derived from an EMBL/GenBank/DDBJ whole genome shotgun (WGS) entry which is preliminary data.</text>
</comment>
<dbReference type="Proteomes" id="UP001430755">
    <property type="component" value="Unassembled WGS sequence"/>
</dbReference>
<keyword evidence="3" id="KW-1185">Reference proteome</keyword>
<feature type="domain" description="VTC" evidence="1">
    <location>
        <begin position="9"/>
        <end position="77"/>
    </location>
</feature>
<evidence type="ECO:0000259" key="1">
    <source>
        <dbReference type="Pfam" id="PF09359"/>
    </source>
</evidence>
<evidence type="ECO:0000313" key="2">
    <source>
        <dbReference type="EMBL" id="MCI2240775.1"/>
    </source>
</evidence>